<dbReference type="SUPFAM" id="SSF56672">
    <property type="entry name" value="DNA/RNA polymerases"/>
    <property type="match status" value="1"/>
</dbReference>
<comment type="caution">
    <text evidence="3">The sequence shown here is derived from an EMBL/GenBank/DDBJ whole genome shotgun (WGS) entry which is preliminary data.</text>
</comment>
<keyword evidence="3" id="KW-0645">Protease</keyword>
<dbReference type="EMBL" id="SSTE01016227">
    <property type="protein sequence ID" value="KAA0041860.1"/>
    <property type="molecule type" value="Genomic_DNA"/>
</dbReference>
<dbReference type="GO" id="GO:0008233">
    <property type="term" value="F:peptidase activity"/>
    <property type="evidence" value="ECO:0007669"/>
    <property type="project" value="UniProtKB-KW"/>
</dbReference>
<dbReference type="InterPro" id="IPR043128">
    <property type="entry name" value="Rev_trsase/Diguanyl_cyclase"/>
</dbReference>
<organism evidence="3 5">
    <name type="scientific">Cucumis melo var. makuwa</name>
    <name type="common">Oriental melon</name>
    <dbReference type="NCBI Taxonomy" id="1194695"/>
    <lineage>
        <taxon>Eukaryota</taxon>
        <taxon>Viridiplantae</taxon>
        <taxon>Streptophyta</taxon>
        <taxon>Embryophyta</taxon>
        <taxon>Tracheophyta</taxon>
        <taxon>Spermatophyta</taxon>
        <taxon>Magnoliopsida</taxon>
        <taxon>eudicotyledons</taxon>
        <taxon>Gunneridae</taxon>
        <taxon>Pentapetalae</taxon>
        <taxon>rosids</taxon>
        <taxon>fabids</taxon>
        <taxon>Cucurbitales</taxon>
        <taxon>Cucurbitaceae</taxon>
        <taxon>Benincaseae</taxon>
        <taxon>Cucumis</taxon>
    </lineage>
</organism>
<feature type="compositionally biased region" description="Low complexity" evidence="1">
    <location>
        <begin position="1"/>
        <end position="11"/>
    </location>
</feature>
<reference evidence="4 5" key="1">
    <citation type="submission" date="2019-08" db="EMBL/GenBank/DDBJ databases">
        <title>Draft genome sequences of two oriental melons (Cucumis melo L. var makuwa).</title>
        <authorList>
            <person name="Kwon S.-Y."/>
        </authorList>
    </citation>
    <scope>NUCLEOTIDE SEQUENCE [LARGE SCALE GENOMIC DNA]</scope>
    <source>
        <strain evidence="5">cv. Chang Bougi</strain>
        <strain evidence="4">cv. SW 3</strain>
        <tissue evidence="3">Leaf</tissue>
    </source>
</reference>
<proteinExistence type="predicted"/>
<dbReference type="EMBL" id="SSTD01013865">
    <property type="protein sequence ID" value="TYK05383.1"/>
    <property type="molecule type" value="Genomic_DNA"/>
</dbReference>
<dbReference type="InterPro" id="IPR043502">
    <property type="entry name" value="DNA/RNA_pol_sf"/>
</dbReference>
<dbReference type="InterPro" id="IPR032567">
    <property type="entry name" value="RTL1-rel"/>
</dbReference>
<name>A0A5D3C087_CUCMM</name>
<gene>
    <name evidence="3" type="ORF">E5676_scaffold83G00560</name>
    <name evidence="2" type="ORF">E6C27_scaffold67G002440</name>
</gene>
<accession>A0A5D3C087</accession>
<evidence type="ECO:0000313" key="5">
    <source>
        <dbReference type="Proteomes" id="UP000321947"/>
    </source>
</evidence>
<evidence type="ECO:0000256" key="1">
    <source>
        <dbReference type="SAM" id="MobiDB-lite"/>
    </source>
</evidence>
<dbReference type="Gene3D" id="3.30.70.270">
    <property type="match status" value="1"/>
</dbReference>
<dbReference type="PANTHER" id="PTHR15503">
    <property type="entry name" value="LDOC1 RELATED"/>
    <property type="match status" value="1"/>
</dbReference>
<dbReference type="Proteomes" id="UP000321393">
    <property type="component" value="Unassembled WGS sequence"/>
</dbReference>
<dbReference type="AlphaFoldDB" id="A0A5D3C087"/>
<dbReference type="PANTHER" id="PTHR15503:SF45">
    <property type="entry name" value="RNA-DIRECTED DNA POLYMERASE HOMOLOG"/>
    <property type="match status" value="1"/>
</dbReference>
<feature type="region of interest" description="Disordered" evidence="1">
    <location>
        <begin position="1"/>
        <end position="24"/>
    </location>
</feature>
<dbReference type="GO" id="GO:0006508">
    <property type="term" value="P:proteolysis"/>
    <property type="evidence" value="ECO:0007669"/>
    <property type="project" value="UniProtKB-KW"/>
</dbReference>
<dbReference type="Proteomes" id="UP000321947">
    <property type="component" value="Unassembled WGS sequence"/>
</dbReference>
<protein>
    <submittedName>
        <fullName evidence="3">Gag-protease polyprotein</fullName>
    </submittedName>
</protein>
<dbReference type="OrthoDB" id="5807442at2759"/>
<sequence length="443" mass="50116">MPPRRGTCTCGRGDGGAGRTQPGEQPAVQVVNLTALVTQADLVAMEQRKYNPKTFDGSLEDPTMAQIWLTSVETIFRYMKCPNNQKVQRAVFFLTDRGTVCLRYAKPQEFLNLEQGDMTVEQYDTEFDMLSHFVLEPTTHADALCLTVDMSLHERVDPFKAVGKGSTPGQKRKAELQPTIVPQKNLRSVVFFSGIVRRLCSREGLERLPACRSCGRSHGGCYLEGSGGRVFATTRQEVEQVDIVVTGMDWLSTNHASIDYSLKEVVFNPHSTVSFKYKGAGTMVLPKAILAMKASKLLNQGLPPSRKTPISRAPYRVVPTELKELKIWALQVHCNVFWLDKCSCCIYGSDEQEVGHEEHLHQVLETLRANKLYAKFSKCYYKRFMEDFSRIASPLNQLTRTGTHFVWSPTCESSFQDLKVRWLLLPLVKSHKQNYPTYDLELE</sequence>
<keyword evidence="3" id="KW-0378">Hydrolase</keyword>
<evidence type="ECO:0000313" key="4">
    <source>
        <dbReference type="Proteomes" id="UP000321393"/>
    </source>
</evidence>
<evidence type="ECO:0000313" key="3">
    <source>
        <dbReference type="EMBL" id="TYK05383.1"/>
    </source>
</evidence>
<evidence type="ECO:0000313" key="2">
    <source>
        <dbReference type="EMBL" id="KAA0041860.1"/>
    </source>
</evidence>